<evidence type="ECO:0000313" key="1">
    <source>
        <dbReference type="EMBL" id="OEJ21122.1"/>
    </source>
</evidence>
<comment type="caution">
    <text evidence="1">The sequence shown here is derived from an EMBL/GenBank/DDBJ whole genome shotgun (WGS) entry which is preliminary data.</text>
</comment>
<protein>
    <recommendedName>
        <fullName evidence="3">Minor tail protein</fullName>
    </recommendedName>
</protein>
<proteinExistence type="predicted"/>
<dbReference type="OrthoDB" id="3515845at2"/>
<organism evidence="1 2">
    <name type="scientific">Streptomyces subrutilus</name>
    <dbReference type="NCBI Taxonomy" id="36818"/>
    <lineage>
        <taxon>Bacteria</taxon>
        <taxon>Bacillati</taxon>
        <taxon>Actinomycetota</taxon>
        <taxon>Actinomycetes</taxon>
        <taxon>Kitasatosporales</taxon>
        <taxon>Streptomycetaceae</taxon>
        <taxon>Streptomyces</taxon>
    </lineage>
</organism>
<accession>A0A1E5NXZ8</accession>
<reference evidence="1 2" key="1">
    <citation type="submission" date="2016-08" db="EMBL/GenBank/DDBJ databases">
        <title>The complete genome of Streptomyces subrutilus 10-1-1.</title>
        <authorList>
            <person name="Chen X."/>
        </authorList>
    </citation>
    <scope>NUCLEOTIDE SEQUENCE [LARGE SCALE GENOMIC DNA]</scope>
    <source>
        <strain evidence="1 2">10-1-1</strain>
        <plasmid evidence="2">pacmp1</plasmid>
    </source>
</reference>
<name>A0A1E5NXZ8_9ACTN</name>
<evidence type="ECO:0008006" key="3">
    <source>
        <dbReference type="Google" id="ProtNLM"/>
    </source>
</evidence>
<sequence>MANGWRFIAQRALTGQFLDWDVPLALNTNPKRTLSGPGSLTATIEPEYARLIGPDGIPILQEWSTKLYLEIDGHIRWGGIVTKTNFDGAQMSVEAEGLTAYAHGIPFEDHIISGELITPPDPYEGRDKNHDGYIDFTNPKVPVPKPPDPYTGHRIDAYEAFRRVWAHIQSRPYGNIGLTVDDHVLGRLLGAEDGSDPWELAWWNAPDCGQALDQLTRDLPFDWTETHSWTADHSSIQHRIRLGNPRLGRRRDDLRFADGENLSAIAKPEGLGDDYANEVVVLGKGEGRAMARAQVYRYDGRRMRRVATVTDKTLSSDNLLRVRGERELAGRTQNLQIPAIQIVDHPNARFGSWQLGDDIRLQVHVPWVGDLDLWHRIVGDEVSADGTCVLNLKRADALVY</sequence>
<keyword evidence="1" id="KW-0614">Plasmid</keyword>
<geneLocation type="plasmid" evidence="2">
    <name>pacmp1</name>
</geneLocation>
<dbReference type="AlphaFoldDB" id="A0A1E5NXZ8"/>
<dbReference type="Proteomes" id="UP000095705">
    <property type="component" value="Plasmid pACMP1"/>
</dbReference>
<dbReference type="EMBL" id="MEHK01000005">
    <property type="protein sequence ID" value="OEJ21122.1"/>
    <property type="molecule type" value="Genomic_DNA"/>
</dbReference>
<dbReference type="RefSeq" id="WP_069918009.1">
    <property type="nucleotide sequence ID" value="NZ_CM007203.1"/>
</dbReference>
<keyword evidence="2" id="KW-1185">Reference proteome</keyword>
<gene>
    <name evidence="1" type="ORF">BGK67_35105</name>
</gene>
<evidence type="ECO:0000313" key="2">
    <source>
        <dbReference type="Proteomes" id="UP000095705"/>
    </source>
</evidence>